<organism evidence="1 2">
    <name type="scientific">Nephila pilipes</name>
    <name type="common">Giant wood spider</name>
    <name type="synonym">Nephila maculata</name>
    <dbReference type="NCBI Taxonomy" id="299642"/>
    <lineage>
        <taxon>Eukaryota</taxon>
        <taxon>Metazoa</taxon>
        <taxon>Ecdysozoa</taxon>
        <taxon>Arthropoda</taxon>
        <taxon>Chelicerata</taxon>
        <taxon>Arachnida</taxon>
        <taxon>Araneae</taxon>
        <taxon>Araneomorphae</taxon>
        <taxon>Entelegynae</taxon>
        <taxon>Araneoidea</taxon>
        <taxon>Nephilidae</taxon>
        <taxon>Nephila</taxon>
    </lineage>
</organism>
<name>A0A8X6TWU4_NEPPI</name>
<dbReference type="EMBL" id="BMAW01017611">
    <property type="protein sequence ID" value="GFT54808.1"/>
    <property type="molecule type" value="Genomic_DNA"/>
</dbReference>
<comment type="caution">
    <text evidence="1">The sequence shown here is derived from an EMBL/GenBank/DDBJ whole genome shotgun (WGS) entry which is preliminary data.</text>
</comment>
<gene>
    <name evidence="1" type="ORF">NPIL_106291</name>
</gene>
<dbReference type="Proteomes" id="UP000887013">
    <property type="component" value="Unassembled WGS sequence"/>
</dbReference>
<sequence length="98" mass="11253">MIVICVKTEKKIFHPINPYESHLCRKGNFLRQLRTIKFPVPEESLCPPRFPEDKRGGWDIKSVSQAYPRLRTIMTQSIKKVRGPSSLITLGPLLRPPA</sequence>
<proteinExistence type="predicted"/>
<reference evidence="1" key="1">
    <citation type="submission" date="2020-08" db="EMBL/GenBank/DDBJ databases">
        <title>Multicomponent nature underlies the extraordinary mechanical properties of spider dragline silk.</title>
        <authorList>
            <person name="Kono N."/>
            <person name="Nakamura H."/>
            <person name="Mori M."/>
            <person name="Yoshida Y."/>
            <person name="Ohtoshi R."/>
            <person name="Malay A.D."/>
            <person name="Moran D.A.P."/>
            <person name="Tomita M."/>
            <person name="Numata K."/>
            <person name="Arakawa K."/>
        </authorList>
    </citation>
    <scope>NUCLEOTIDE SEQUENCE</scope>
</reference>
<evidence type="ECO:0000313" key="1">
    <source>
        <dbReference type="EMBL" id="GFT54808.1"/>
    </source>
</evidence>
<evidence type="ECO:0000313" key="2">
    <source>
        <dbReference type="Proteomes" id="UP000887013"/>
    </source>
</evidence>
<protein>
    <submittedName>
        <fullName evidence="1">Uncharacterized protein</fullName>
    </submittedName>
</protein>
<accession>A0A8X6TWU4</accession>
<keyword evidence="2" id="KW-1185">Reference proteome</keyword>
<dbReference type="AlphaFoldDB" id="A0A8X6TWU4"/>